<reference evidence="2 3" key="1">
    <citation type="submission" date="2022-10" db="EMBL/GenBank/DDBJ databases">
        <title>Luteolibacter arcticus strain CCTCC AB 2014275, whole genome shotgun sequencing project.</title>
        <authorList>
            <person name="Zhao G."/>
            <person name="Shen L."/>
        </authorList>
    </citation>
    <scope>NUCLEOTIDE SEQUENCE [LARGE SCALE GENOMIC DNA]</scope>
    <source>
        <strain evidence="2 3">CCTCC AB 2014275</strain>
    </source>
</reference>
<organism evidence="2 3">
    <name type="scientific">Luteolibacter arcticus</name>
    <dbReference type="NCBI Taxonomy" id="1581411"/>
    <lineage>
        <taxon>Bacteria</taxon>
        <taxon>Pseudomonadati</taxon>
        <taxon>Verrucomicrobiota</taxon>
        <taxon>Verrucomicrobiia</taxon>
        <taxon>Verrucomicrobiales</taxon>
        <taxon>Verrucomicrobiaceae</taxon>
        <taxon>Luteolibacter</taxon>
    </lineage>
</organism>
<keyword evidence="1" id="KW-0732">Signal</keyword>
<evidence type="ECO:0000313" key="3">
    <source>
        <dbReference type="Proteomes" id="UP001320876"/>
    </source>
</evidence>
<dbReference type="Proteomes" id="UP001320876">
    <property type="component" value="Unassembled WGS sequence"/>
</dbReference>
<dbReference type="RefSeq" id="WP_264488443.1">
    <property type="nucleotide sequence ID" value="NZ_JAPDDT010000007.1"/>
</dbReference>
<keyword evidence="3" id="KW-1185">Reference proteome</keyword>
<feature type="chain" id="PRO_5045564066" description="Glycine zipper 2TM domain-containing protein" evidence="1">
    <location>
        <begin position="22"/>
        <end position="79"/>
    </location>
</feature>
<protein>
    <recommendedName>
        <fullName evidence="4">Glycine zipper 2TM domain-containing protein</fullName>
    </recommendedName>
</protein>
<sequence length="79" mass="8197">MKAIPLKASALILALAGTSCMTTYDAYGRPVQTVDPGAAAAIALGAAAVGYAIGEHNDHHHYHGGGYYYGRPYYGPGGW</sequence>
<gene>
    <name evidence="2" type="ORF">OKA05_17340</name>
</gene>
<comment type="caution">
    <text evidence="2">The sequence shown here is derived from an EMBL/GenBank/DDBJ whole genome shotgun (WGS) entry which is preliminary data.</text>
</comment>
<name>A0ABT3GLE1_9BACT</name>
<evidence type="ECO:0000313" key="2">
    <source>
        <dbReference type="EMBL" id="MCW1924334.1"/>
    </source>
</evidence>
<dbReference type="PROSITE" id="PS51257">
    <property type="entry name" value="PROKAR_LIPOPROTEIN"/>
    <property type="match status" value="1"/>
</dbReference>
<feature type="signal peptide" evidence="1">
    <location>
        <begin position="1"/>
        <end position="21"/>
    </location>
</feature>
<evidence type="ECO:0000256" key="1">
    <source>
        <dbReference type="SAM" id="SignalP"/>
    </source>
</evidence>
<evidence type="ECO:0008006" key="4">
    <source>
        <dbReference type="Google" id="ProtNLM"/>
    </source>
</evidence>
<accession>A0ABT3GLE1</accession>
<dbReference type="EMBL" id="JAPDDT010000007">
    <property type="protein sequence ID" value="MCW1924334.1"/>
    <property type="molecule type" value="Genomic_DNA"/>
</dbReference>
<proteinExistence type="predicted"/>